<evidence type="ECO:0000259" key="3">
    <source>
        <dbReference type="PROSITE" id="PS50206"/>
    </source>
</evidence>
<name>A0A7X1B5F1_9BACT</name>
<organism evidence="4 5">
    <name type="scientific">Pelagicoccus albus</name>
    <dbReference type="NCBI Taxonomy" id="415222"/>
    <lineage>
        <taxon>Bacteria</taxon>
        <taxon>Pseudomonadati</taxon>
        <taxon>Verrucomicrobiota</taxon>
        <taxon>Opitutia</taxon>
        <taxon>Puniceicoccales</taxon>
        <taxon>Pelagicoccaceae</taxon>
        <taxon>Pelagicoccus</taxon>
    </lineage>
</organism>
<feature type="compositionally biased region" description="Basic and acidic residues" evidence="2">
    <location>
        <begin position="307"/>
        <end position="325"/>
    </location>
</feature>
<dbReference type="SMART" id="SM00450">
    <property type="entry name" value="RHOD"/>
    <property type="match status" value="1"/>
</dbReference>
<protein>
    <recommendedName>
        <fullName evidence="1">tRNA uridine(34) hydroxylase</fullName>
        <ecNumber evidence="1">1.14.-.-</ecNumber>
    </recommendedName>
    <alternativeName>
        <fullName evidence="1">tRNA hydroxylation protein O</fullName>
    </alternativeName>
</protein>
<dbReference type="AlphaFoldDB" id="A0A7X1B5F1"/>
<sequence length="333" mass="38148">MSTEKSLVVAYYKFVDLPDFEARKEPLLKVCEDNGVKGTILLAREGINSTMAGPEAGVEAVLDYLQNDPAIGELVVKRSWADECPFYRMKVRLKQEIVRLGLPEVNPNDQVGEYISPEKWNELISDPDVILVDTRNDYEYEIGTFKGAIDPKTKSFREFPEYVRKELADKKDKKVAMFCTGGIRCEKSTSYLLKEGFEKVYHLEGGILNYLEKVNPEESLWEGDCFVFDNRVAVDHSLKKGDYEMCRACRHALTEEDLKSEKFVEGTSCPHCFDTLSEEQRQRAAERQKQVEISKALGRKHIGATQLEREQWRDMKLKQREEASRKSGGCCES</sequence>
<dbReference type="Proteomes" id="UP000526501">
    <property type="component" value="Unassembled WGS sequence"/>
</dbReference>
<evidence type="ECO:0000256" key="1">
    <source>
        <dbReference type="HAMAP-Rule" id="MF_00469"/>
    </source>
</evidence>
<keyword evidence="5" id="KW-1185">Reference proteome</keyword>
<dbReference type="CDD" id="cd01518">
    <property type="entry name" value="RHOD_YceA"/>
    <property type="match status" value="1"/>
</dbReference>
<reference evidence="4 5" key="1">
    <citation type="submission" date="2020-07" db="EMBL/GenBank/DDBJ databases">
        <authorList>
            <person name="Feng X."/>
        </authorList>
    </citation>
    <scope>NUCLEOTIDE SEQUENCE [LARGE SCALE GENOMIC DNA]</scope>
    <source>
        <strain evidence="4 5">JCM23202</strain>
    </source>
</reference>
<keyword evidence="4" id="KW-0808">Transferase</keyword>
<dbReference type="Gene3D" id="3.30.70.100">
    <property type="match status" value="1"/>
</dbReference>
<dbReference type="EC" id="1.14.-.-" evidence="1"/>
<dbReference type="PANTHER" id="PTHR43268:SF3">
    <property type="entry name" value="RHODANESE-LIKE DOMAIN-CONTAINING PROTEIN 7-RELATED"/>
    <property type="match status" value="1"/>
</dbReference>
<comment type="function">
    <text evidence="1">Catalyzes oxygen-dependent 5-hydroxyuridine (ho5U) modification at position 34 in tRNAs.</text>
</comment>
<keyword evidence="1" id="KW-0560">Oxidoreductase</keyword>
<proteinExistence type="inferred from homology"/>
<dbReference type="PROSITE" id="PS50206">
    <property type="entry name" value="RHODANESE_3"/>
    <property type="match status" value="1"/>
</dbReference>
<dbReference type="InterPro" id="IPR020936">
    <property type="entry name" value="TrhO"/>
</dbReference>
<accession>A0A7X1B5F1</accession>
<dbReference type="InterPro" id="IPR040503">
    <property type="entry name" value="TRHO_N"/>
</dbReference>
<dbReference type="GO" id="GO:0016705">
    <property type="term" value="F:oxidoreductase activity, acting on paired donors, with incorporation or reduction of molecular oxygen"/>
    <property type="evidence" value="ECO:0007669"/>
    <property type="project" value="UniProtKB-UniRule"/>
</dbReference>
<dbReference type="HAMAP" id="MF_00469">
    <property type="entry name" value="TrhO"/>
    <property type="match status" value="1"/>
</dbReference>
<feature type="domain" description="Rhodanese" evidence="3">
    <location>
        <begin position="125"/>
        <end position="219"/>
    </location>
</feature>
<dbReference type="PANTHER" id="PTHR43268">
    <property type="entry name" value="THIOSULFATE SULFURTRANSFERASE/RHODANESE-LIKE DOMAIN-CONTAINING PROTEIN 2"/>
    <property type="match status" value="1"/>
</dbReference>
<dbReference type="Pfam" id="PF17773">
    <property type="entry name" value="UPF0176_N"/>
    <property type="match status" value="1"/>
</dbReference>
<dbReference type="GO" id="GO:0016740">
    <property type="term" value="F:transferase activity"/>
    <property type="evidence" value="ECO:0007669"/>
    <property type="project" value="UniProtKB-KW"/>
</dbReference>
<dbReference type="NCBIfam" id="NF001136">
    <property type="entry name" value="PRK00142.1-4"/>
    <property type="match status" value="1"/>
</dbReference>
<feature type="region of interest" description="Disordered" evidence="2">
    <location>
        <begin position="304"/>
        <end position="333"/>
    </location>
</feature>
<evidence type="ECO:0000313" key="5">
    <source>
        <dbReference type="Proteomes" id="UP000526501"/>
    </source>
</evidence>
<dbReference type="EMBL" id="JACHVC010000001">
    <property type="protein sequence ID" value="MBC2604725.1"/>
    <property type="molecule type" value="Genomic_DNA"/>
</dbReference>
<comment type="catalytic activity">
    <reaction evidence="1">
        <text>uridine(34) in tRNA + AH2 + O2 = 5-hydroxyuridine(34) in tRNA + A + H2O</text>
        <dbReference type="Rhea" id="RHEA:64224"/>
        <dbReference type="Rhea" id="RHEA-COMP:11727"/>
        <dbReference type="Rhea" id="RHEA-COMP:13381"/>
        <dbReference type="ChEBI" id="CHEBI:13193"/>
        <dbReference type="ChEBI" id="CHEBI:15377"/>
        <dbReference type="ChEBI" id="CHEBI:15379"/>
        <dbReference type="ChEBI" id="CHEBI:17499"/>
        <dbReference type="ChEBI" id="CHEBI:65315"/>
        <dbReference type="ChEBI" id="CHEBI:136877"/>
    </reaction>
</comment>
<gene>
    <name evidence="1" type="primary">trhO</name>
    <name evidence="4" type="ORF">H5P27_01510</name>
</gene>
<evidence type="ECO:0000313" key="4">
    <source>
        <dbReference type="EMBL" id="MBC2604725.1"/>
    </source>
</evidence>
<comment type="similarity">
    <text evidence="1">Belongs to the TrhO family.</text>
</comment>
<dbReference type="InterPro" id="IPR001763">
    <property type="entry name" value="Rhodanese-like_dom"/>
</dbReference>
<keyword evidence="1" id="KW-0819">tRNA processing</keyword>
<dbReference type="NCBIfam" id="NF001135">
    <property type="entry name" value="PRK00142.1-3"/>
    <property type="match status" value="1"/>
</dbReference>
<evidence type="ECO:0000256" key="2">
    <source>
        <dbReference type="SAM" id="MobiDB-lite"/>
    </source>
</evidence>
<dbReference type="GO" id="GO:0006400">
    <property type="term" value="P:tRNA modification"/>
    <property type="evidence" value="ECO:0007669"/>
    <property type="project" value="UniProtKB-UniRule"/>
</dbReference>
<dbReference type="Gene3D" id="3.40.250.10">
    <property type="entry name" value="Rhodanese-like domain"/>
    <property type="match status" value="1"/>
</dbReference>
<dbReference type="RefSeq" id="WP_185658614.1">
    <property type="nucleotide sequence ID" value="NZ_CAWPOO010000001.1"/>
</dbReference>
<dbReference type="Pfam" id="PF00581">
    <property type="entry name" value="Rhodanese"/>
    <property type="match status" value="1"/>
</dbReference>
<dbReference type="SUPFAM" id="SSF52821">
    <property type="entry name" value="Rhodanese/Cell cycle control phosphatase"/>
    <property type="match status" value="1"/>
</dbReference>
<dbReference type="InterPro" id="IPR036873">
    <property type="entry name" value="Rhodanese-like_dom_sf"/>
</dbReference>
<comment type="caution">
    <text evidence="4">The sequence shown here is derived from an EMBL/GenBank/DDBJ whole genome shotgun (WGS) entry which is preliminary data.</text>
</comment>